<organism evidence="1 2">
    <name type="scientific">Faecalibacterium prausnitzii M21/2</name>
    <dbReference type="NCBI Taxonomy" id="411485"/>
    <lineage>
        <taxon>Bacteria</taxon>
        <taxon>Bacillati</taxon>
        <taxon>Bacillota</taxon>
        <taxon>Clostridia</taxon>
        <taxon>Eubacteriales</taxon>
        <taxon>Oscillospiraceae</taxon>
        <taxon>Faecalibacterium</taxon>
    </lineage>
</organism>
<dbReference type="AlphaFoldDB" id="A8S6Z1"/>
<reference evidence="1 2" key="1">
    <citation type="submission" date="2007-09" db="EMBL/GenBank/DDBJ databases">
        <title>Draft genome sequence of Faecalibacterium prausnitzii M21/2.</title>
        <authorList>
            <person name="Sudarsanam P."/>
            <person name="Ley R."/>
            <person name="Guruge J."/>
            <person name="Turnbaugh P.J."/>
            <person name="Mahowald M."/>
            <person name="Liep D."/>
            <person name="Gordon J."/>
        </authorList>
    </citation>
    <scope>NUCLEOTIDE SEQUENCE [LARGE SCALE GENOMIC DNA]</scope>
    <source>
        <strain evidence="1 2">M21/2</strain>
    </source>
</reference>
<accession>A8S6Z1</accession>
<proteinExistence type="predicted"/>
<reference evidence="1 2" key="2">
    <citation type="submission" date="2007-09" db="EMBL/GenBank/DDBJ databases">
        <authorList>
            <person name="Fulton L."/>
            <person name="Clifton S."/>
            <person name="Fulton B."/>
            <person name="Xu J."/>
            <person name="Minx P."/>
            <person name="Pepin K.H."/>
            <person name="Johnson M."/>
            <person name="Thiruvilangam P."/>
            <person name="Bhonagiri V."/>
            <person name="Nash W.E."/>
            <person name="Mardis E.R."/>
            <person name="Wilson R.K."/>
        </authorList>
    </citation>
    <scope>NUCLEOTIDE SEQUENCE [LARGE SCALE GENOMIC DNA]</scope>
    <source>
        <strain evidence="1 2">M21/2</strain>
    </source>
</reference>
<evidence type="ECO:0000313" key="2">
    <source>
        <dbReference type="Proteomes" id="UP000005945"/>
    </source>
</evidence>
<dbReference type="Proteomes" id="UP000005945">
    <property type="component" value="Unassembled WGS sequence"/>
</dbReference>
<protein>
    <submittedName>
        <fullName evidence="1">Uncharacterized protein</fullName>
    </submittedName>
</protein>
<comment type="caution">
    <text evidence="1">The sequence shown here is derived from an EMBL/GenBank/DDBJ whole genome shotgun (WGS) entry which is preliminary data.</text>
</comment>
<sequence length="34" mass="3846">MSDIRPGANNLFRGGIIIKQMRANLRRLVANADY</sequence>
<gene>
    <name evidence="1" type="ORF">FAEPRAM212_00363</name>
</gene>
<dbReference type="EMBL" id="ABED02000016">
    <property type="protein sequence ID" value="EDP22791.1"/>
    <property type="molecule type" value="Genomic_DNA"/>
</dbReference>
<dbReference type="HOGENOM" id="CLU_3373842_0_0_9"/>
<evidence type="ECO:0000313" key="1">
    <source>
        <dbReference type="EMBL" id="EDP22791.1"/>
    </source>
</evidence>
<name>A8S6Z1_9FIRM</name>